<accession>A0ABV1M6T1</accession>
<dbReference type="Pfam" id="PF16823">
    <property type="entry name" value="tPilZ"/>
    <property type="match status" value="1"/>
</dbReference>
<proteinExistence type="predicted"/>
<dbReference type="RefSeq" id="WP_349589492.1">
    <property type="nucleotide sequence ID" value="NZ_JBEFLD010000008.1"/>
</dbReference>
<sequence length="167" mass="18335">MTLPQLDTASFDAQLPLAIRQADAQESARALLETRLALAILAAPGDAGDGSAQLQRLEAKLDLSLELALRARAQQAGQLCSCRIGLDSIAWQQDSPLPLGSQWLLSLQTGLDSALTLHLPITIRLCEQHADGWLLRADWAGALAEAVQQNWERWVFRGHRQQVGKRR</sequence>
<evidence type="ECO:0000259" key="1">
    <source>
        <dbReference type="Pfam" id="PF16823"/>
    </source>
</evidence>
<gene>
    <name evidence="2" type="ORF">ABNW52_15055</name>
</gene>
<reference evidence="2" key="1">
    <citation type="submission" date="2024-06" db="EMBL/GenBank/DDBJ databases">
        <title>Genome sequence of Vogesella sp. MAHUQ-64.</title>
        <authorList>
            <person name="Huq M.A."/>
        </authorList>
    </citation>
    <scope>NUCLEOTIDE SEQUENCE</scope>
    <source>
        <strain evidence="2">MAHUQ-64</strain>
    </source>
</reference>
<name>A0ABV1M6T1_9NEIS</name>
<keyword evidence="3" id="KW-1185">Reference proteome</keyword>
<dbReference type="InterPro" id="IPR031800">
    <property type="entry name" value="PilZ_atypical"/>
</dbReference>
<dbReference type="Proteomes" id="UP001433638">
    <property type="component" value="Unassembled WGS sequence"/>
</dbReference>
<evidence type="ECO:0000313" key="3">
    <source>
        <dbReference type="Proteomes" id="UP001433638"/>
    </source>
</evidence>
<dbReference type="EMBL" id="JBEFLD010000008">
    <property type="protein sequence ID" value="MEQ6291934.1"/>
    <property type="molecule type" value="Genomic_DNA"/>
</dbReference>
<evidence type="ECO:0000313" key="2">
    <source>
        <dbReference type="EMBL" id="MEQ6291934.1"/>
    </source>
</evidence>
<comment type="caution">
    <text evidence="2">The sequence shown here is derived from an EMBL/GenBank/DDBJ whole genome shotgun (WGS) entry which is preliminary data.</text>
</comment>
<feature type="domain" description="Cyclic di-GMP receptor atypical PilZ" evidence="1">
    <location>
        <begin position="46"/>
        <end position="167"/>
    </location>
</feature>
<protein>
    <submittedName>
        <fullName evidence="2">PilZ domain-containing protein</fullName>
    </submittedName>
</protein>
<organism evidence="2 3">
    <name type="scientific">Vogesella oryzagri</name>
    <dbReference type="NCBI Taxonomy" id="3160864"/>
    <lineage>
        <taxon>Bacteria</taxon>
        <taxon>Pseudomonadati</taxon>
        <taxon>Pseudomonadota</taxon>
        <taxon>Betaproteobacteria</taxon>
        <taxon>Neisseriales</taxon>
        <taxon>Chromobacteriaceae</taxon>
        <taxon>Vogesella</taxon>
    </lineage>
</organism>